<gene>
    <name evidence="2" type="ORF">Cboi02_000662900</name>
</gene>
<protein>
    <submittedName>
        <fullName evidence="2">Unnamed protein product</fullName>
    </submittedName>
</protein>
<feature type="region of interest" description="Disordered" evidence="1">
    <location>
        <begin position="1"/>
        <end position="30"/>
    </location>
</feature>
<organism evidence="2 3">
    <name type="scientific">Candida boidinii</name>
    <name type="common">Yeast</name>
    <dbReference type="NCBI Taxonomy" id="5477"/>
    <lineage>
        <taxon>Eukaryota</taxon>
        <taxon>Fungi</taxon>
        <taxon>Dikarya</taxon>
        <taxon>Ascomycota</taxon>
        <taxon>Saccharomycotina</taxon>
        <taxon>Pichiomycetes</taxon>
        <taxon>Pichiales</taxon>
        <taxon>Pichiaceae</taxon>
        <taxon>Ogataea</taxon>
        <taxon>Ogataea/Candida clade</taxon>
    </lineage>
</organism>
<evidence type="ECO:0000313" key="2">
    <source>
        <dbReference type="EMBL" id="GME81632.1"/>
    </source>
</evidence>
<keyword evidence="3" id="KW-1185">Reference proteome</keyword>
<evidence type="ECO:0000313" key="3">
    <source>
        <dbReference type="Proteomes" id="UP001165120"/>
    </source>
</evidence>
<feature type="compositionally biased region" description="Acidic residues" evidence="1">
    <location>
        <begin position="14"/>
        <end position="27"/>
    </location>
</feature>
<dbReference type="Proteomes" id="UP001165120">
    <property type="component" value="Unassembled WGS sequence"/>
</dbReference>
<dbReference type="AlphaFoldDB" id="A0A9W6WLL6"/>
<comment type="caution">
    <text evidence="2">The sequence shown here is derived from an EMBL/GenBank/DDBJ whole genome shotgun (WGS) entry which is preliminary data.</text>
</comment>
<accession>A0A9W6WLL6</accession>
<evidence type="ECO:0000256" key="1">
    <source>
        <dbReference type="SAM" id="MobiDB-lite"/>
    </source>
</evidence>
<dbReference type="EMBL" id="BSXN01004664">
    <property type="protein sequence ID" value="GME81632.1"/>
    <property type="molecule type" value="Genomic_DNA"/>
</dbReference>
<sequence>MVTEEFAADKDDGSGEEEEADDDTEADEAGKALGVLADESEATFSTLTVANVEFLVEVAVLGTEDDEPFSIFSFVLLIVVSFSLEYVEIPKPVDLFDLLDLEVLLDLPDFAECVF</sequence>
<reference evidence="2" key="1">
    <citation type="submission" date="2023-04" db="EMBL/GenBank/DDBJ databases">
        <title>Candida boidinii NBRC 10035.</title>
        <authorList>
            <person name="Ichikawa N."/>
            <person name="Sato H."/>
            <person name="Tonouchi N."/>
        </authorList>
    </citation>
    <scope>NUCLEOTIDE SEQUENCE</scope>
    <source>
        <strain evidence="2">NBRC 10035</strain>
    </source>
</reference>
<name>A0A9W6WLL6_CANBO</name>
<proteinExistence type="predicted"/>